<sequence length="92" mass="9943">MLALARPAGLIWWTAVVYTVLAGAFGVWVDVDIITLEDPLAGLGLYFLALAQWIVLVPTALIVGLIVVIRAVRRPSAFPSGDRETRRSPTGK</sequence>
<evidence type="ECO:0000313" key="3">
    <source>
        <dbReference type="Proteomes" id="UP001498935"/>
    </source>
</evidence>
<comment type="caution">
    <text evidence="2">The sequence shown here is derived from an EMBL/GenBank/DDBJ whole genome shotgun (WGS) entry which is preliminary data.</text>
</comment>
<accession>A0ABP9U4J6</accession>
<dbReference type="EMBL" id="BAABNP010000003">
    <property type="protein sequence ID" value="GAA5339831.1"/>
    <property type="molecule type" value="Genomic_DNA"/>
</dbReference>
<keyword evidence="3" id="KW-1185">Reference proteome</keyword>
<protein>
    <submittedName>
        <fullName evidence="2">Uncharacterized protein</fullName>
    </submittedName>
</protein>
<dbReference type="Proteomes" id="UP001498935">
    <property type="component" value="Unassembled WGS sequence"/>
</dbReference>
<organism evidence="2 3">
    <name type="scientific">Brevibacterium ammoniilyticum</name>
    <dbReference type="NCBI Taxonomy" id="1046555"/>
    <lineage>
        <taxon>Bacteria</taxon>
        <taxon>Bacillati</taxon>
        <taxon>Actinomycetota</taxon>
        <taxon>Actinomycetes</taxon>
        <taxon>Micrococcales</taxon>
        <taxon>Brevibacteriaceae</taxon>
        <taxon>Brevibacterium</taxon>
    </lineage>
</organism>
<keyword evidence="1" id="KW-0472">Membrane</keyword>
<name>A0ABP9U4J6_9MICO</name>
<evidence type="ECO:0000256" key="1">
    <source>
        <dbReference type="SAM" id="Phobius"/>
    </source>
</evidence>
<proteinExistence type="predicted"/>
<reference evidence="2 3" key="1">
    <citation type="submission" date="2024-02" db="EMBL/GenBank/DDBJ databases">
        <title>Characterization of antibiotic resistant novel bacterial strains and their environmental applications.</title>
        <authorList>
            <person name="Manzoor S."/>
            <person name="Abbas S."/>
            <person name="Arshad M."/>
            <person name="Li W.J."/>
            <person name="Ahmed I."/>
        </authorList>
    </citation>
    <scope>NUCLEOTIDE SEQUENCE [LARGE SCALE GENOMIC DNA]</scope>
    <source>
        <strain evidence="2 3">KACC 15558</strain>
    </source>
</reference>
<keyword evidence="1" id="KW-0812">Transmembrane</keyword>
<feature type="transmembrane region" description="Helical" evidence="1">
    <location>
        <begin position="43"/>
        <end position="69"/>
    </location>
</feature>
<dbReference type="RefSeq" id="WP_342037336.1">
    <property type="nucleotide sequence ID" value="NZ_BAABNP010000003.1"/>
</dbReference>
<feature type="transmembrane region" description="Helical" evidence="1">
    <location>
        <begin position="12"/>
        <end position="31"/>
    </location>
</feature>
<evidence type="ECO:0000313" key="2">
    <source>
        <dbReference type="EMBL" id="GAA5339831.1"/>
    </source>
</evidence>
<gene>
    <name evidence="2" type="ORF">KACC15558_08710</name>
</gene>
<keyword evidence="1" id="KW-1133">Transmembrane helix</keyword>